<accession>A0A6J5L8C5</accession>
<reference evidence="1" key="1">
    <citation type="submission" date="2020-04" db="EMBL/GenBank/DDBJ databases">
        <authorList>
            <person name="Chiriac C."/>
            <person name="Salcher M."/>
            <person name="Ghai R."/>
            <person name="Kavagutti S V."/>
        </authorList>
    </citation>
    <scope>NUCLEOTIDE SEQUENCE</scope>
</reference>
<sequence length="91" mass="9946">MINATDIQSAIVSGQFTNDDLVAIQRALTFANSQLAQTKIRAFKAGSVVKFTSNRNGQQYNGVVEKVGKKNIVVRTPVGLYRVPANMLEYA</sequence>
<evidence type="ECO:0000313" key="1">
    <source>
        <dbReference type="EMBL" id="CAB4129257.1"/>
    </source>
</evidence>
<proteinExistence type="predicted"/>
<dbReference type="EMBL" id="LR796233">
    <property type="protein sequence ID" value="CAB4129257.1"/>
    <property type="molecule type" value="Genomic_DNA"/>
</dbReference>
<protein>
    <submittedName>
        <fullName evidence="1">Uncharacterized protein</fullName>
    </submittedName>
</protein>
<name>A0A6J5L8C5_9CAUD</name>
<organism evidence="1">
    <name type="scientific">uncultured Caudovirales phage</name>
    <dbReference type="NCBI Taxonomy" id="2100421"/>
    <lineage>
        <taxon>Viruses</taxon>
        <taxon>Duplodnaviria</taxon>
        <taxon>Heunggongvirae</taxon>
        <taxon>Uroviricota</taxon>
        <taxon>Caudoviricetes</taxon>
        <taxon>Peduoviridae</taxon>
        <taxon>Maltschvirus</taxon>
        <taxon>Maltschvirus maltsch</taxon>
    </lineage>
</organism>
<gene>
    <name evidence="1" type="ORF">UFOVP112_355</name>
</gene>